<dbReference type="AlphaFoldDB" id="A0A0K1JIR0"/>
<gene>
    <name evidence="1" type="ORF">VV02_13240</name>
</gene>
<name>A0A0K1JIR0_9MICO</name>
<proteinExistence type="predicted"/>
<accession>A0A0K1JIR0</accession>
<organism evidence="1 2">
    <name type="scientific">Luteipulveratus mongoliensis</name>
    <dbReference type="NCBI Taxonomy" id="571913"/>
    <lineage>
        <taxon>Bacteria</taxon>
        <taxon>Bacillati</taxon>
        <taxon>Actinomycetota</taxon>
        <taxon>Actinomycetes</taxon>
        <taxon>Micrococcales</taxon>
        <taxon>Dermacoccaceae</taxon>
        <taxon>Luteipulveratus</taxon>
    </lineage>
</organism>
<keyword evidence="2" id="KW-1185">Reference proteome</keyword>
<sequence length="102" mass="11546">MPVVRISLGRFEADQYEAVRSLLDESQQTLIPAIRALKGNRAFYAGVDSENNAMTNVSVWDTRQDAEQMDSLKAMLELARTFVDAGVQFERPITNHETLWTV</sequence>
<evidence type="ECO:0000313" key="1">
    <source>
        <dbReference type="EMBL" id="AKU16602.1"/>
    </source>
</evidence>
<dbReference type="RefSeq" id="WP_052592080.1">
    <property type="nucleotide sequence ID" value="NZ_CP011112.1"/>
</dbReference>
<dbReference type="KEGG" id="lmoi:VV02_13240"/>
<dbReference type="OrthoDB" id="9153483at2"/>
<evidence type="ECO:0008006" key="3">
    <source>
        <dbReference type="Google" id="ProtNLM"/>
    </source>
</evidence>
<dbReference type="SUPFAM" id="SSF54909">
    <property type="entry name" value="Dimeric alpha+beta barrel"/>
    <property type="match status" value="1"/>
</dbReference>
<evidence type="ECO:0000313" key="2">
    <source>
        <dbReference type="Proteomes" id="UP000066480"/>
    </source>
</evidence>
<dbReference type="EMBL" id="CP011112">
    <property type="protein sequence ID" value="AKU16602.1"/>
    <property type="molecule type" value="Genomic_DNA"/>
</dbReference>
<protein>
    <recommendedName>
        <fullName evidence="3">ABM domain-containing protein</fullName>
    </recommendedName>
</protein>
<reference evidence="1 2" key="1">
    <citation type="submission" date="2015-03" db="EMBL/GenBank/DDBJ databases">
        <title>Luteipulveratus halotolerans sp. nov., a novel actinobacterium (Dermacoccaceae) from Sarawak, Malaysia.</title>
        <authorList>
            <person name="Juboi H."/>
            <person name="Basik A."/>
            <person name="Shamsul S.S."/>
            <person name="Arnold P."/>
            <person name="Schmitt E.K."/>
            <person name="Sanglier J.-J."/>
            <person name="Yeo T."/>
        </authorList>
    </citation>
    <scope>NUCLEOTIDE SEQUENCE [LARGE SCALE GENOMIC DNA]</scope>
    <source>
        <strain evidence="1 2">MN07-A0370</strain>
    </source>
</reference>
<dbReference type="Proteomes" id="UP000066480">
    <property type="component" value="Chromosome"/>
</dbReference>
<dbReference type="InterPro" id="IPR011008">
    <property type="entry name" value="Dimeric_a/b-barrel"/>
</dbReference>